<organism evidence="2">
    <name type="scientific">Albugo laibachii Nc14</name>
    <dbReference type="NCBI Taxonomy" id="890382"/>
    <lineage>
        <taxon>Eukaryota</taxon>
        <taxon>Sar</taxon>
        <taxon>Stramenopiles</taxon>
        <taxon>Oomycota</taxon>
        <taxon>Peronosporomycetes</taxon>
        <taxon>Albuginales</taxon>
        <taxon>Albuginaceae</taxon>
        <taxon>Albugo</taxon>
    </lineage>
</organism>
<gene>
    <name evidence="2" type="primary">AlNc14C71G4894</name>
    <name evidence="2" type="ORF">ALNC14_056050</name>
</gene>
<reference evidence="2" key="2">
    <citation type="submission" date="2011-02" db="EMBL/GenBank/DDBJ databases">
        <authorList>
            <person name="MacLean D."/>
        </authorList>
    </citation>
    <scope>NUCLEOTIDE SEQUENCE</scope>
</reference>
<evidence type="ECO:0000256" key="1">
    <source>
        <dbReference type="ARBA" id="ARBA00001962"/>
    </source>
</evidence>
<comment type="cofactor">
    <cofactor evidence="1">
        <name>Fe cation</name>
        <dbReference type="ChEBI" id="CHEBI:24875"/>
    </cofactor>
</comment>
<accession>F0WE33</accession>
<dbReference type="EMBL" id="FR824116">
    <property type="protein sequence ID" value="CCA19462.1"/>
    <property type="molecule type" value="Genomic_DNA"/>
</dbReference>
<dbReference type="Pfam" id="PF05721">
    <property type="entry name" value="PhyH"/>
    <property type="match status" value="1"/>
</dbReference>
<dbReference type="PANTHER" id="PTHR20883">
    <property type="entry name" value="PHYTANOYL-COA DIOXYGENASE DOMAIN CONTAINING 1"/>
    <property type="match status" value="1"/>
</dbReference>
<dbReference type="HOGENOM" id="CLU_062342_0_0_1"/>
<dbReference type="Gene3D" id="2.60.120.620">
    <property type="entry name" value="q2cbj1_9rhob like domain"/>
    <property type="match status" value="1"/>
</dbReference>
<reference evidence="2" key="1">
    <citation type="journal article" date="2011" name="PLoS Biol.">
        <title>Gene gain and loss during evolution of obligate parasitism in the white rust pathogen of Arabidopsis thaliana.</title>
        <authorList>
            <person name="Kemen E."/>
            <person name="Gardiner A."/>
            <person name="Schultz-Larsen T."/>
            <person name="Kemen A.C."/>
            <person name="Balmuth A.L."/>
            <person name="Robert-Seilaniantz A."/>
            <person name="Bailey K."/>
            <person name="Holub E."/>
            <person name="Studholme D.J."/>
            <person name="Maclean D."/>
            <person name="Jones J.D."/>
        </authorList>
    </citation>
    <scope>NUCLEOTIDE SEQUENCE</scope>
</reference>
<sequence length="268" mass="30738">MEGNDCKQVADWRLSLEENGFVTIPNALRNEEVEHLRLECNLLSSALTSEQLERQDCVIDLMASCPMREDAIERVDCNAFSTIRKKQFLLSGKHTPLESWRTWEALVFSKLPSILNTLITCSFLYFFNDHYITKPPQSDSEFSWHRDDEKQLAMVPFWESIRPYFSVWCALDSITAENGAIKLLPISKTPPKFDYGTFEQLSIIPSKIDSGTIVIFRSDVWHASFPNQTHSFRRVYYVQYSLDPITSSQSVSEPLNFAIPCTTPSSSN</sequence>
<dbReference type="PANTHER" id="PTHR20883:SF46">
    <property type="entry name" value="PHYTANOYL-COA HYDROXYLASE"/>
    <property type="match status" value="1"/>
</dbReference>
<protein>
    <submittedName>
        <fullName evidence="2">Uncharacterized protein AlNc14C71G4894</fullName>
    </submittedName>
</protein>
<evidence type="ECO:0000313" key="2">
    <source>
        <dbReference type="EMBL" id="CCA19462.1"/>
    </source>
</evidence>
<dbReference type="SUPFAM" id="SSF51197">
    <property type="entry name" value="Clavaminate synthase-like"/>
    <property type="match status" value="1"/>
</dbReference>
<dbReference type="AlphaFoldDB" id="F0WE33"/>
<proteinExistence type="predicted"/>
<dbReference type="InterPro" id="IPR008775">
    <property type="entry name" value="Phytyl_CoA_dOase-like"/>
</dbReference>
<name>F0WE33_9STRA</name>